<reference evidence="3" key="1">
    <citation type="journal article" date="2019" name="Int. J. Syst. Evol. Microbiol.">
        <title>The Global Catalogue of Microorganisms (GCM) 10K type strain sequencing project: providing services to taxonomists for standard genome sequencing and annotation.</title>
        <authorList>
            <consortium name="The Broad Institute Genomics Platform"/>
            <consortium name="The Broad Institute Genome Sequencing Center for Infectious Disease"/>
            <person name="Wu L."/>
            <person name="Ma J."/>
        </authorList>
    </citation>
    <scope>NUCLEOTIDE SEQUENCE [LARGE SCALE GENOMIC DNA]</scope>
    <source>
        <strain evidence="3">JCM 16902</strain>
    </source>
</reference>
<evidence type="ECO:0000256" key="1">
    <source>
        <dbReference type="SAM" id="Phobius"/>
    </source>
</evidence>
<name>A0ABP6ZF24_9ACTN</name>
<keyword evidence="1" id="KW-0812">Transmembrane</keyword>
<keyword evidence="3" id="KW-1185">Reference proteome</keyword>
<protein>
    <recommendedName>
        <fullName evidence="4">Alkaline shock response membrane anchor protein AmaP</fullName>
    </recommendedName>
</protein>
<gene>
    <name evidence="2" type="ORF">GCM10022223_18090</name>
</gene>
<dbReference type="RefSeq" id="WP_231485101.1">
    <property type="nucleotide sequence ID" value="NZ_BAAAZO010000002.1"/>
</dbReference>
<sequence>MSRLTITVDRCVAFLLALILIFGGIVTTVWGVDRVDPFTGALDLGPVAEATDKSWWPWAVGGTGAVLLLLALRWLFSHLPRRGIGPLKLAGTGRAGRLLADGNSVAQAAAVALKGVPGVRSAHGRVLRERGQTVARLDASIDADADLAGIAEGADIVSSQLRHVLGRDDLVCQVQLRLAARDQTRARVH</sequence>
<proteinExistence type="predicted"/>
<dbReference type="Proteomes" id="UP001501074">
    <property type="component" value="Unassembled WGS sequence"/>
</dbReference>
<keyword evidence="1" id="KW-1133">Transmembrane helix</keyword>
<keyword evidence="1" id="KW-0472">Membrane</keyword>
<evidence type="ECO:0008006" key="4">
    <source>
        <dbReference type="Google" id="ProtNLM"/>
    </source>
</evidence>
<accession>A0ABP6ZF24</accession>
<evidence type="ECO:0000313" key="2">
    <source>
        <dbReference type="EMBL" id="GAA3602710.1"/>
    </source>
</evidence>
<evidence type="ECO:0000313" key="3">
    <source>
        <dbReference type="Proteomes" id="UP001501074"/>
    </source>
</evidence>
<organism evidence="2 3">
    <name type="scientific">Kineosporia mesophila</name>
    <dbReference type="NCBI Taxonomy" id="566012"/>
    <lineage>
        <taxon>Bacteria</taxon>
        <taxon>Bacillati</taxon>
        <taxon>Actinomycetota</taxon>
        <taxon>Actinomycetes</taxon>
        <taxon>Kineosporiales</taxon>
        <taxon>Kineosporiaceae</taxon>
        <taxon>Kineosporia</taxon>
    </lineage>
</organism>
<comment type="caution">
    <text evidence="2">The sequence shown here is derived from an EMBL/GenBank/DDBJ whole genome shotgun (WGS) entry which is preliminary data.</text>
</comment>
<feature type="transmembrane region" description="Helical" evidence="1">
    <location>
        <begin position="55"/>
        <end position="76"/>
    </location>
</feature>
<dbReference type="EMBL" id="BAAAZO010000002">
    <property type="protein sequence ID" value="GAA3602710.1"/>
    <property type="molecule type" value="Genomic_DNA"/>
</dbReference>